<dbReference type="Proteomes" id="UP000431901">
    <property type="component" value="Unassembled WGS sequence"/>
</dbReference>
<comment type="caution">
    <text evidence="1">The sequence shown here is derived from an EMBL/GenBank/DDBJ whole genome shotgun (WGS) entry which is preliminary data.</text>
</comment>
<organism evidence="1 2">
    <name type="scientific">Actinomadura rayongensis</name>
    <dbReference type="NCBI Taxonomy" id="1429076"/>
    <lineage>
        <taxon>Bacteria</taxon>
        <taxon>Bacillati</taxon>
        <taxon>Actinomycetota</taxon>
        <taxon>Actinomycetes</taxon>
        <taxon>Streptosporangiales</taxon>
        <taxon>Thermomonosporaceae</taxon>
        <taxon>Actinomadura</taxon>
    </lineage>
</organism>
<keyword evidence="2" id="KW-1185">Reference proteome</keyword>
<dbReference type="AlphaFoldDB" id="A0A6I4W5L5"/>
<name>A0A6I4W5L5_9ACTN</name>
<proteinExistence type="predicted"/>
<sequence length="210" mass="23230">MTTNQASVNILGGGAVVPYITAWSSEQALPSPVVHRNRGIAYADESPVDRDQDSVLWARMSASPGVGRPQFKRIHVLRQRRSMRKLLCQVCGEPKVVRPDGTLFLLSQDEYDFAPWPEPVLTSNPPVCPPCARLSVGVCPHLRRHFVVIRARAFALAGVRGNLHVPALPHPVPVRAYTAYYGDPALRWTKASQLLMRVTDYDVIDIDAAT</sequence>
<protein>
    <submittedName>
        <fullName evidence="1">Uncharacterized protein</fullName>
    </submittedName>
</protein>
<evidence type="ECO:0000313" key="1">
    <source>
        <dbReference type="EMBL" id="MXQ65467.1"/>
    </source>
</evidence>
<accession>A0A6I4W5L5</accession>
<dbReference type="EMBL" id="WUTW01000002">
    <property type="protein sequence ID" value="MXQ65467.1"/>
    <property type="molecule type" value="Genomic_DNA"/>
</dbReference>
<dbReference type="OrthoDB" id="3689934at2"/>
<evidence type="ECO:0000313" key="2">
    <source>
        <dbReference type="Proteomes" id="UP000431901"/>
    </source>
</evidence>
<reference evidence="1 2" key="1">
    <citation type="submission" date="2019-12" db="EMBL/GenBank/DDBJ databases">
        <title>Nocardia macrotermitis sp. nov. and Nocardia aurantia sp. nov., isolated from the gut of the fungus growing-termite Macrotermes natalensis.</title>
        <authorList>
            <person name="Christine B."/>
            <person name="Rene B."/>
        </authorList>
    </citation>
    <scope>NUCLEOTIDE SEQUENCE [LARGE SCALE GENOMIC DNA]</scope>
    <source>
        <strain evidence="1 2">DSM 102126</strain>
    </source>
</reference>
<gene>
    <name evidence="1" type="ORF">GQ466_15660</name>
</gene>